<evidence type="ECO:0000313" key="1">
    <source>
        <dbReference type="EMBL" id="KKN18191.1"/>
    </source>
</evidence>
<name>A0A0F9QYI3_9ZZZZ</name>
<sequence>MLKKIKVSNHSVREGLFRILVKNYMNDVGEYTDDNIVSIDEFPENACVNVTLKDRTVIVYSAHLWKDGRDIEKNY</sequence>
<reference evidence="1" key="1">
    <citation type="journal article" date="2015" name="Nature">
        <title>Complex archaea that bridge the gap between prokaryotes and eukaryotes.</title>
        <authorList>
            <person name="Spang A."/>
            <person name="Saw J.H."/>
            <person name="Jorgensen S.L."/>
            <person name="Zaremba-Niedzwiedzka K."/>
            <person name="Martijn J."/>
            <person name="Lind A.E."/>
            <person name="van Eijk R."/>
            <person name="Schleper C."/>
            <person name="Guy L."/>
            <person name="Ettema T.J."/>
        </authorList>
    </citation>
    <scope>NUCLEOTIDE SEQUENCE</scope>
</reference>
<dbReference type="EMBL" id="LAZR01003450">
    <property type="protein sequence ID" value="KKN18191.1"/>
    <property type="molecule type" value="Genomic_DNA"/>
</dbReference>
<gene>
    <name evidence="1" type="ORF">LCGC14_0958270</name>
</gene>
<accession>A0A0F9QYI3</accession>
<organism evidence="1">
    <name type="scientific">marine sediment metagenome</name>
    <dbReference type="NCBI Taxonomy" id="412755"/>
    <lineage>
        <taxon>unclassified sequences</taxon>
        <taxon>metagenomes</taxon>
        <taxon>ecological metagenomes</taxon>
    </lineage>
</organism>
<proteinExistence type="predicted"/>
<comment type="caution">
    <text evidence="1">The sequence shown here is derived from an EMBL/GenBank/DDBJ whole genome shotgun (WGS) entry which is preliminary data.</text>
</comment>
<protein>
    <submittedName>
        <fullName evidence="1">Uncharacterized protein</fullName>
    </submittedName>
</protein>
<dbReference type="AlphaFoldDB" id="A0A0F9QYI3"/>